<evidence type="ECO:0000313" key="2">
    <source>
        <dbReference type="Proteomes" id="UP000190092"/>
    </source>
</evidence>
<proteinExistence type="predicted"/>
<dbReference type="RefSeq" id="WP_085936098.1">
    <property type="nucleotide sequence ID" value="NZ_FUWJ01000007.1"/>
</dbReference>
<sequence>MTATDIYRQPLSLIDLSLLKALTRLSADALATLEKVETLNVDGFSEPEVRTFVIDPIIKVLGYDKETDFSVDLGKRIQFLNKKRFPDYKFNLWREDFWVMEAKKPSKGKSFGYKALAQAAEYAHHPKINAALVVLCDGRKIEVFDVEESVIDPALHVDIKHLRRDFEKLRHFLEPWQVWFFQKRRIVRLIDKVFDKEFNLGRLEEFRRLIDHRVVAKRSLVLENFRRNVTPDFDQRKEQLEKAPTADLIEAYLFLENPHPMANALTRTLVTRSASGTFLILSRMLPDVPRDVNDAYFAQVVKYLVELGQTRTSTEWLPAWLTTGNQNKADLEAATKRLIRHCLSHFSEHEAWKSILLAANAFRRIFKIMMLGNEAQWHMGALRHMLHRYLEDERSWSQLTSSPEGHVLGMIDGGALRATHQFVAQCYPPQELYRPEGPFKTEVARRRLNELWNLEVALLGNIGNYPKLRAERNLGEMRMTEASGITFDYLGHMTLCYLPQYPKWIEYVTTEHRSPVEELARLGSFRARELLGIDQRENMPRVPDAELANRFFYGDIAILKALRDGYAERSSSRI</sequence>
<accession>A0A1T4S923</accession>
<dbReference type="Proteomes" id="UP000190092">
    <property type="component" value="Unassembled WGS sequence"/>
</dbReference>
<evidence type="ECO:0000313" key="1">
    <source>
        <dbReference type="EMBL" id="SKA24677.1"/>
    </source>
</evidence>
<reference evidence="2" key="1">
    <citation type="submission" date="2017-02" db="EMBL/GenBank/DDBJ databases">
        <authorList>
            <person name="Varghese N."/>
            <person name="Submissions S."/>
        </authorList>
    </citation>
    <scope>NUCLEOTIDE SEQUENCE [LARGE SCALE GENOMIC DNA]</scope>
    <source>
        <strain evidence="2">ATCC 27094</strain>
    </source>
</reference>
<dbReference type="OrthoDB" id="7068459at2"/>
<protein>
    <submittedName>
        <fullName evidence="1">Type I restriction enzyme R protein N terminus (HSDR_N)</fullName>
    </submittedName>
</protein>
<organism evidence="1 2">
    <name type="scientific">Enhydrobacter aerosaccus</name>
    <dbReference type="NCBI Taxonomy" id="225324"/>
    <lineage>
        <taxon>Bacteria</taxon>
        <taxon>Pseudomonadati</taxon>
        <taxon>Pseudomonadota</taxon>
        <taxon>Alphaproteobacteria</taxon>
        <taxon>Hyphomicrobiales</taxon>
        <taxon>Enhydrobacter</taxon>
    </lineage>
</organism>
<keyword evidence="2" id="KW-1185">Reference proteome</keyword>
<dbReference type="EMBL" id="FUWJ01000007">
    <property type="protein sequence ID" value="SKA24677.1"/>
    <property type="molecule type" value="Genomic_DNA"/>
</dbReference>
<name>A0A1T4S923_9HYPH</name>
<gene>
    <name evidence="1" type="ORF">SAMN02745126_04429</name>
</gene>
<dbReference type="AlphaFoldDB" id="A0A1T4S923"/>
<dbReference type="STRING" id="225324.SAMN02745126_04429"/>